<dbReference type="RefSeq" id="WP_092726967.1">
    <property type="nucleotide sequence ID" value="NZ_FNNO01000023.1"/>
</dbReference>
<accession>A0A8X8LCX9</accession>
<sequence length="64" mass="7210">MSIVKTFLKKATPPRIRYRQIGGKLGGLLTEILIGKGLIKRSQENEKVCYFTDKGKKILDETEG</sequence>
<dbReference type="Proteomes" id="UP000198711">
    <property type="component" value="Unassembled WGS sequence"/>
</dbReference>
<name>A0A8X8LCX9_9BACT</name>
<dbReference type="EMBL" id="FNNO01000023">
    <property type="protein sequence ID" value="SDX64867.1"/>
    <property type="molecule type" value="Genomic_DNA"/>
</dbReference>
<dbReference type="AlphaFoldDB" id="A0A8X8LCX9"/>
<comment type="caution">
    <text evidence="1">The sequence shown here is derived from an EMBL/GenBank/DDBJ whole genome shotgun (WGS) entry which is preliminary data.</text>
</comment>
<organism evidence="1 2">
    <name type="scientific">Hydrobacter penzbergensis</name>
    <dbReference type="NCBI Taxonomy" id="1235997"/>
    <lineage>
        <taxon>Bacteria</taxon>
        <taxon>Pseudomonadati</taxon>
        <taxon>Bacteroidota</taxon>
        <taxon>Chitinophagia</taxon>
        <taxon>Chitinophagales</taxon>
        <taxon>Chitinophagaceae</taxon>
        <taxon>Hydrobacter</taxon>
    </lineage>
</organism>
<evidence type="ECO:0000313" key="1">
    <source>
        <dbReference type="EMBL" id="SDX64867.1"/>
    </source>
</evidence>
<evidence type="ECO:0008006" key="3">
    <source>
        <dbReference type="Google" id="ProtNLM"/>
    </source>
</evidence>
<gene>
    <name evidence="1" type="ORF">SAMN05444410_1235</name>
</gene>
<proteinExistence type="predicted"/>
<evidence type="ECO:0000313" key="2">
    <source>
        <dbReference type="Proteomes" id="UP000198711"/>
    </source>
</evidence>
<keyword evidence="2" id="KW-1185">Reference proteome</keyword>
<protein>
    <recommendedName>
        <fullName evidence="3">ArsR family transcriptional regulator</fullName>
    </recommendedName>
</protein>
<reference evidence="1 2" key="1">
    <citation type="submission" date="2016-10" db="EMBL/GenBank/DDBJ databases">
        <authorList>
            <person name="Varghese N."/>
            <person name="Submissions S."/>
        </authorList>
    </citation>
    <scope>NUCLEOTIDE SEQUENCE [LARGE SCALE GENOMIC DNA]</scope>
    <source>
        <strain evidence="1 2">DSM 25353</strain>
    </source>
</reference>